<dbReference type="OrthoDB" id="185963at2"/>
<dbReference type="eggNOG" id="COG3577">
    <property type="taxonomic scope" value="Bacteria"/>
</dbReference>
<keyword evidence="1" id="KW-0378">Hydrolase</keyword>
<name>A0A089YPW7_9PSED</name>
<organism evidence="1 2">
    <name type="scientific">Pseudomonas rhizosphaerae</name>
    <dbReference type="NCBI Taxonomy" id="216142"/>
    <lineage>
        <taxon>Bacteria</taxon>
        <taxon>Pseudomonadati</taxon>
        <taxon>Pseudomonadota</taxon>
        <taxon>Gammaproteobacteria</taxon>
        <taxon>Pseudomonadales</taxon>
        <taxon>Pseudomonadaceae</taxon>
        <taxon>Pseudomonas</taxon>
    </lineage>
</organism>
<dbReference type="InterPro" id="IPR011969">
    <property type="entry name" value="Clan_AA_Asp_peptidase_C"/>
</dbReference>
<dbReference type="EMBL" id="CP009533">
    <property type="protein sequence ID" value="AIS18473.1"/>
    <property type="molecule type" value="Genomic_DNA"/>
</dbReference>
<sequence length="174" mass="18736">MSQAAPGKRAGKLLMLLAWAAALYLATQFFGDWEQRRENPNAVPVSQHGDGYVEVQLAGNGQGHFVSGGFINGQPVQFMLDTGATDVAMPEAVARKLELTRGAPVLLTTANGKTQGYRTEIASLQLGDIRLSNVRALVVPGFEGNQVLLGMSALKQLEFTQRGGNLLLRQTTKR</sequence>
<dbReference type="Proteomes" id="UP000029499">
    <property type="component" value="Chromosome"/>
</dbReference>
<dbReference type="CDD" id="cd05483">
    <property type="entry name" value="retropepsin_like_bacteria"/>
    <property type="match status" value="1"/>
</dbReference>
<dbReference type="SUPFAM" id="SSF50630">
    <property type="entry name" value="Acid proteases"/>
    <property type="match status" value="1"/>
</dbReference>
<dbReference type="AlphaFoldDB" id="A0A089YPW7"/>
<dbReference type="InterPro" id="IPR021109">
    <property type="entry name" value="Peptidase_aspartic_dom_sf"/>
</dbReference>
<accession>A0A089YPW7</accession>
<reference evidence="1 2" key="1">
    <citation type="journal article" date="2015" name="J. Biotechnol.">
        <title>Complete genome sequence of Pseudomonas rhizosphaerae IH5T (=DSM 16299T), a phosphate-solubilizing rhizobacterium for bacterial biofertilizer.</title>
        <authorList>
            <person name="Kwak Y."/>
            <person name="Jung B.K."/>
            <person name="Shin J.H."/>
        </authorList>
    </citation>
    <scope>NUCLEOTIDE SEQUENCE [LARGE SCALE GENOMIC DNA]</scope>
    <source>
        <strain evidence="1">DSM 16299</strain>
    </source>
</reference>
<keyword evidence="2" id="KW-1185">Reference proteome</keyword>
<gene>
    <name evidence="1" type="ORF">LT40_14210</name>
</gene>
<dbReference type="KEGG" id="prh:LT40_14210"/>
<dbReference type="InterPro" id="IPR034122">
    <property type="entry name" value="Retropepsin-like_bacterial"/>
</dbReference>
<evidence type="ECO:0000313" key="2">
    <source>
        <dbReference type="Proteomes" id="UP000029499"/>
    </source>
</evidence>
<dbReference type="STRING" id="216142.LT40_14210"/>
<dbReference type="NCBIfam" id="TIGR02281">
    <property type="entry name" value="clan_AA_DTGA"/>
    <property type="match status" value="1"/>
</dbReference>
<keyword evidence="1" id="KW-0645">Protease</keyword>
<evidence type="ECO:0000313" key="1">
    <source>
        <dbReference type="EMBL" id="AIS18473.1"/>
    </source>
</evidence>
<dbReference type="RefSeq" id="WP_043191202.1">
    <property type="nucleotide sequence ID" value="NZ_CP009533.1"/>
</dbReference>
<dbReference type="GO" id="GO:0004190">
    <property type="term" value="F:aspartic-type endopeptidase activity"/>
    <property type="evidence" value="ECO:0007669"/>
    <property type="project" value="InterPro"/>
</dbReference>
<dbReference type="GO" id="GO:0006508">
    <property type="term" value="P:proteolysis"/>
    <property type="evidence" value="ECO:0007669"/>
    <property type="project" value="UniProtKB-KW"/>
</dbReference>
<dbReference type="Gene3D" id="2.40.70.10">
    <property type="entry name" value="Acid Proteases"/>
    <property type="match status" value="1"/>
</dbReference>
<protein>
    <submittedName>
        <fullName evidence="1">Aspartyl protease</fullName>
    </submittedName>
</protein>
<dbReference type="PROSITE" id="PS00141">
    <property type="entry name" value="ASP_PROTEASE"/>
    <property type="match status" value="1"/>
</dbReference>
<dbReference type="InterPro" id="IPR001969">
    <property type="entry name" value="Aspartic_peptidase_AS"/>
</dbReference>
<proteinExistence type="predicted"/>
<dbReference type="HOGENOM" id="CLU_099411_1_0_6"/>
<dbReference type="Pfam" id="PF13975">
    <property type="entry name" value="gag-asp_proteas"/>
    <property type="match status" value="1"/>
</dbReference>